<feature type="transmembrane region" description="Helical" evidence="6">
    <location>
        <begin position="287"/>
        <end position="309"/>
    </location>
</feature>
<sequence length="424" mass="44683">MITPAHQRSVVRDLLTVMSGTAGAQALGLLILPVLARAFAPEAFGVFQLYLSLLVFCTVGIALRIELTLVSSSEEDLPHLIASLAILVIVVGIAVSGFLMLLTGLGFGPEIPIWLFGLGLIGNGFMLIASYMLIREQDFNRLAFLKFGQVGIYAVVALAMAAINPSIIGIILADVAGRIAAAAYGIITLRSKAAMGDTAATIRGLIPFVRRHRDLVTVSLPGALANSAGAMLTPFMIFHVFGAAAAGQFSLVDRAIGVPVAMIVGAGSQVFLGRITVHLRAQDYHAALAILLRIVIMSAVVAGAGAVILQLFLPYSFHLIFGPGWEPAILIAGVMIFGYAAAFVTGIVNQTLVAMREFRLQSIWDVGWSVAMGGAWIAVVAFGLDLYTAVAMHASIVAILGFVFVFMCIAKLRSATTLAERSGT</sequence>
<feature type="transmembrane region" description="Helical" evidence="6">
    <location>
        <begin position="167"/>
        <end position="187"/>
    </location>
</feature>
<feature type="transmembrane region" description="Helical" evidence="6">
    <location>
        <begin position="47"/>
        <end position="65"/>
    </location>
</feature>
<evidence type="ECO:0000256" key="3">
    <source>
        <dbReference type="ARBA" id="ARBA00022692"/>
    </source>
</evidence>
<evidence type="ECO:0000256" key="4">
    <source>
        <dbReference type="ARBA" id="ARBA00022989"/>
    </source>
</evidence>
<dbReference type="AlphaFoldDB" id="A0A6I4M2G0"/>
<reference evidence="7 8" key="1">
    <citation type="submission" date="2019-01" db="EMBL/GenBank/DDBJ databases">
        <title>Sphingorhabdus lacus sp.nov., isolated from an oligotrophic freshwater lake.</title>
        <authorList>
            <person name="Park M."/>
        </authorList>
    </citation>
    <scope>NUCLEOTIDE SEQUENCE [LARGE SCALE GENOMIC DNA]</scope>
    <source>
        <strain evidence="7 8">IMCC26285</strain>
    </source>
</reference>
<feature type="transmembrane region" description="Helical" evidence="6">
    <location>
        <begin position="77"/>
        <end position="101"/>
    </location>
</feature>
<feature type="transmembrane region" description="Helical" evidence="6">
    <location>
        <begin position="390"/>
        <end position="412"/>
    </location>
</feature>
<evidence type="ECO:0000256" key="6">
    <source>
        <dbReference type="SAM" id="Phobius"/>
    </source>
</evidence>
<feature type="transmembrane region" description="Helical" evidence="6">
    <location>
        <begin position="220"/>
        <end position="244"/>
    </location>
</feature>
<protein>
    <recommendedName>
        <fullName evidence="9">Lipopolysaccharide biosynthesis protein</fullName>
    </recommendedName>
</protein>
<dbReference type="RefSeq" id="WP_343032721.1">
    <property type="nucleotide sequence ID" value="NZ_SDWJ01000002.1"/>
</dbReference>
<name>A0A6I4M2G0_9SPHN</name>
<proteinExistence type="predicted"/>
<organism evidence="7 8">
    <name type="scientific">Sphingorhabdus profundilacus</name>
    <dbReference type="NCBI Taxonomy" id="2509718"/>
    <lineage>
        <taxon>Bacteria</taxon>
        <taxon>Pseudomonadati</taxon>
        <taxon>Pseudomonadota</taxon>
        <taxon>Alphaproteobacteria</taxon>
        <taxon>Sphingomonadales</taxon>
        <taxon>Sphingomonadaceae</taxon>
        <taxon>Sphingorhabdus</taxon>
    </lineage>
</organism>
<feature type="transmembrane region" description="Helical" evidence="6">
    <location>
        <begin position="256"/>
        <end position="275"/>
    </location>
</feature>
<comment type="subcellular location">
    <subcellularLocation>
        <location evidence="1">Cell membrane</location>
        <topology evidence="1">Multi-pass membrane protein</topology>
    </subcellularLocation>
</comment>
<feature type="transmembrane region" description="Helical" evidence="6">
    <location>
        <begin position="14"/>
        <end position="35"/>
    </location>
</feature>
<accession>A0A6I4M2G0</accession>
<keyword evidence="8" id="KW-1185">Reference proteome</keyword>
<evidence type="ECO:0000313" key="7">
    <source>
        <dbReference type="EMBL" id="MVZ98464.1"/>
    </source>
</evidence>
<dbReference type="PANTHER" id="PTHR30250:SF11">
    <property type="entry name" value="O-ANTIGEN TRANSPORTER-RELATED"/>
    <property type="match status" value="1"/>
</dbReference>
<dbReference type="InterPro" id="IPR050833">
    <property type="entry name" value="Poly_Biosynth_Transport"/>
</dbReference>
<dbReference type="Proteomes" id="UP000471147">
    <property type="component" value="Unassembled WGS sequence"/>
</dbReference>
<keyword evidence="4 6" id="KW-1133">Transmembrane helix</keyword>
<comment type="caution">
    <text evidence="7">The sequence shown here is derived from an EMBL/GenBank/DDBJ whole genome shotgun (WGS) entry which is preliminary data.</text>
</comment>
<keyword evidence="3 6" id="KW-0812">Transmembrane</keyword>
<evidence type="ECO:0000313" key="8">
    <source>
        <dbReference type="Proteomes" id="UP000471147"/>
    </source>
</evidence>
<keyword evidence="5 6" id="KW-0472">Membrane</keyword>
<feature type="transmembrane region" description="Helical" evidence="6">
    <location>
        <begin position="329"/>
        <end position="354"/>
    </location>
</feature>
<dbReference type="Pfam" id="PF13440">
    <property type="entry name" value="Polysacc_synt_3"/>
    <property type="match status" value="1"/>
</dbReference>
<feature type="transmembrane region" description="Helical" evidence="6">
    <location>
        <begin position="366"/>
        <end position="384"/>
    </location>
</feature>
<feature type="transmembrane region" description="Helical" evidence="6">
    <location>
        <begin position="113"/>
        <end position="134"/>
    </location>
</feature>
<dbReference type="EMBL" id="SDWJ01000002">
    <property type="protein sequence ID" value="MVZ98464.1"/>
    <property type="molecule type" value="Genomic_DNA"/>
</dbReference>
<evidence type="ECO:0000256" key="1">
    <source>
        <dbReference type="ARBA" id="ARBA00004651"/>
    </source>
</evidence>
<gene>
    <name evidence="7" type="ORF">EUU23_12245</name>
</gene>
<keyword evidence="2" id="KW-1003">Cell membrane</keyword>
<evidence type="ECO:0000256" key="2">
    <source>
        <dbReference type="ARBA" id="ARBA00022475"/>
    </source>
</evidence>
<evidence type="ECO:0008006" key="9">
    <source>
        <dbReference type="Google" id="ProtNLM"/>
    </source>
</evidence>
<evidence type="ECO:0000256" key="5">
    <source>
        <dbReference type="ARBA" id="ARBA00023136"/>
    </source>
</evidence>
<dbReference type="PANTHER" id="PTHR30250">
    <property type="entry name" value="PST FAMILY PREDICTED COLANIC ACID TRANSPORTER"/>
    <property type="match status" value="1"/>
</dbReference>
<dbReference type="GO" id="GO:0005886">
    <property type="term" value="C:plasma membrane"/>
    <property type="evidence" value="ECO:0007669"/>
    <property type="project" value="UniProtKB-SubCell"/>
</dbReference>
<feature type="transmembrane region" description="Helical" evidence="6">
    <location>
        <begin position="143"/>
        <end position="161"/>
    </location>
</feature>